<comment type="caution">
    <text evidence="16">The sequence shown here is derived from an EMBL/GenBank/DDBJ whole genome shotgun (WGS) entry which is preliminary data.</text>
</comment>
<comment type="function">
    <text evidence="1">Catalyzes the reversible oxidation of 3-phospho-D-glycerate to 3-phosphonooxypyruvate, the first step of the phosphorylated L-serine biosynthesis pathway. Also catalyzes the reversible oxidation of 2-hydroxyglutarate to 2-oxoglutarate.</text>
</comment>
<dbReference type="CDD" id="cd04901">
    <property type="entry name" value="ACT_3PGDH"/>
    <property type="match status" value="1"/>
</dbReference>
<dbReference type="SUPFAM" id="SSF55021">
    <property type="entry name" value="ACT-like"/>
    <property type="match status" value="1"/>
</dbReference>
<evidence type="ECO:0000256" key="11">
    <source>
        <dbReference type="ARBA" id="ARBA00030455"/>
    </source>
</evidence>
<dbReference type="InterPro" id="IPR002912">
    <property type="entry name" value="ACT_dom"/>
</dbReference>
<dbReference type="Gene3D" id="3.40.50.720">
    <property type="entry name" value="NAD(P)-binding Rossmann-like Domain"/>
    <property type="match status" value="2"/>
</dbReference>
<accession>A0ABU0ZRP6</accession>
<dbReference type="InterPro" id="IPR006139">
    <property type="entry name" value="D-isomer_2_OHA_DH_cat_dom"/>
</dbReference>
<keyword evidence="10" id="KW-0718">Serine biosynthesis</keyword>
<dbReference type="RefSeq" id="WP_308716686.1">
    <property type="nucleotide sequence ID" value="NZ_JAVHUY010000041.1"/>
</dbReference>
<evidence type="ECO:0000256" key="10">
    <source>
        <dbReference type="ARBA" id="ARBA00023299"/>
    </source>
</evidence>
<comment type="catalytic activity">
    <reaction evidence="12">
        <text>(R)-2-hydroxyglutarate + NAD(+) = 2-oxoglutarate + NADH + H(+)</text>
        <dbReference type="Rhea" id="RHEA:49612"/>
        <dbReference type="ChEBI" id="CHEBI:15378"/>
        <dbReference type="ChEBI" id="CHEBI:15801"/>
        <dbReference type="ChEBI" id="CHEBI:16810"/>
        <dbReference type="ChEBI" id="CHEBI:57540"/>
        <dbReference type="ChEBI" id="CHEBI:57945"/>
        <dbReference type="EC" id="1.1.1.399"/>
    </reaction>
</comment>
<organism evidence="16 17">
    <name type="scientific">Phytohabitans maris</name>
    <dbReference type="NCBI Taxonomy" id="3071409"/>
    <lineage>
        <taxon>Bacteria</taxon>
        <taxon>Bacillati</taxon>
        <taxon>Actinomycetota</taxon>
        <taxon>Actinomycetes</taxon>
        <taxon>Micromonosporales</taxon>
        <taxon>Micromonosporaceae</taxon>
    </lineage>
</organism>
<dbReference type="InterPro" id="IPR036291">
    <property type="entry name" value="NAD(P)-bd_dom_sf"/>
</dbReference>
<gene>
    <name evidence="16" type="primary">serA</name>
    <name evidence="16" type="ORF">RB614_33375</name>
</gene>
<dbReference type="EC" id="1.1.1.95" evidence="5"/>
<keyword evidence="17" id="KW-1185">Reference proteome</keyword>
<dbReference type="PROSITE" id="PS00065">
    <property type="entry name" value="D_2_HYDROXYACID_DH_1"/>
    <property type="match status" value="1"/>
</dbReference>
<evidence type="ECO:0000256" key="13">
    <source>
        <dbReference type="ARBA" id="ARBA00048731"/>
    </source>
</evidence>
<dbReference type="PANTHER" id="PTHR42789:SF1">
    <property type="entry name" value="D-ISOMER SPECIFIC 2-HYDROXYACID DEHYDROGENASE FAMILY PROTEIN (AFU_ORTHOLOGUE AFUA_6G10090)"/>
    <property type="match status" value="1"/>
</dbReference>
<evidence type="ECO:0000256" key="1">
    <source>
        <dbReference type="ARBA" id="ARBA00003800"/>
    </source>
</evidence>
<evidence type="ECO:0000256" key="5">
    <source>
        <dbReference type="ARBA" id="ARBA00013143"/>
    </source>
</evidence>
<feature type="domain" description="ACT" evidence="15">
    <location>
        <begin position="343"/>
        <end position="412"/>
    </location>
</feature>
<comment type="similarity">
    <text evidence="3 14">Belongs to the D-isomer specific 2-hydroxyacid dehydrogenase family.</text>
</comment>
<reference evidence="16 17" key="1">
    <citation type="submission" date="2023-08" db="EMBL/GenBank/DDBJ databases">
        <title>Phytohabitans sansha sp. nov., isolated from marine sediment.</title>
        <authorList>
            <person name="Zhao Y."/>
            <person name="Yi K."/>
        </authorList>
    </citation>
    <scope>NUCLEOTIDE SEQUENCE [LARGE SCALE GENOMIC DNA]</scope>
    <source>
        <strain evidence="16 17">ZYX-F-186</strain>
    </source>
</reference>
<proteinExistence type="inferred from homology"/>
<evidence type="ECO:0000256" key="9">
    <source>
        <dbReference type="ARBA" id="ARBA00023027"/>
    </source>
</evidence>
<comment type="pathway">
    <text evidence="2">Amino-acid biosynthesis; L-serine biosynthesis; L-serine from 3-phospho-D-glycerate: step 1/3.</text>
</comment>
<dbReference type="NCBIfam" id="NF008759">
    <property type="entry name" value="PRK11790.1"/>
    <property type="match status" value="1"/>
</dbReference>
<dbReference type="SUPFAM" id="SSF51735">
    <property type="entry name" value="NAD(P)-binding Rossmann-fold domains"/>
    <property type="match status" value="1"/>
</dbReference>
<dbReference type="Proteomes" id="UP001230908">
    <property type="component" value="Unassembled WGS sequence"/>
</dbReference>
<dbReference type="InterPro" id="IPR029752">
    <property type="entry name" value="D-isomer_DH_CS1"/>
</dbReference>
<dbReference type="Pfam" id="PF22629">
    <property type="entry name" value="ACT_AHAS_ss"/>
    <property type="match status" value="1"/>
</dbReference>
<dbReference type="PROSITE" id="PS51671">
    <property type="entry name" value="ACT"/>
    <property type="match status" value="1"/>
</dbReference>
<evidence type="ECO:0000256" key="8">
    <source>
        <dbReference type="ARBA" id="ARBA00023002"/>
    </source>
</evidence>
<dbReference type="SUPFAM" id="SSF52283">
    <property type="entry name" value="Formate/glycerate dehydrogenase catalytic domain-like"/>
    <property type="match status" value="1"/>
</dbReference>
<comment type="catalytic activity">
    <reaction evidence="13">
        <text>(2R)-3-phosphoglycerate + NAD(+) = 3-phosphooxypyruvate + NADH + H(+)</text>
        <dbReference type="Rhea" id="RHEA:12641"/>
        <dbReference type="ChEBI" id="CHEBI:15378"/>
        <dbReference type="ChEBI" id="CHEBI:18110"/>
        <dbReference type="ChEBI" id="CHEBI:57540"/>
        <dbReference type="ChEBI" id="CHEBI:57945"/>
        <dbReference type="ChEBI" id="CHEBI:58272"/>
        <dbReference type="EC" id="1.1.1.95"/>
    </reaction>
</comment>
<protein>
    <recommendedName>
        <fullName evidence="6">D-3-phosphoglycerate dehydrogenase</fullName>
        <ecNumber evidence="4">1.1.1.399</ecNumber>
        <ecNumber evidence="5">1.1.1.95</ecNumber>
    </recommendedName>
    <alternativeName>
        <fullName evidence="11">2-oxoglutarate reductase</fullName>
    </alternativeName>
</protein>
<dbReference type="InterPro" id="IPR054480">
    <property type="entry name" value="AHAS_small-like_ACT"/>
</dbReference>
<name>A0ABU0ZRP6_9ACTN</name>
<dbReference type="Pfam" id="PF02826">
    <property type="entry name" value="2-Hacid_dh_C"/>
    <property type="match status" value="1"/>
</dbReference>
<evidence type="ECO:0000256" key="7">
    <source>
        <dbReference type="ARBA" id="ARBA00022605"/>
    </source>
</evidence>
<dbReference type="EC" id="1.1.1.399" evidence="4"/>
<evidence type="ECO:0000313" key="17">
    <source>
        <dbReference type="Proteomes" id="UP001230908"/>
    </source>
</evidence>
<keyword evidence="7" id="KW-0028">Amino-acid biosynthesis</keyword>
<keyword evidence="9" id="KW-0520">NAD</keyword>
<evidence type="ECO:0000259" key="15">
    <source>
        <dbReference type="PROSITE" id="PS51671"/>
    </source>
</evidence>
<dbReference type="InterPro" id="IPR045865">
    <property type="entry name" value="ACT-like_dom_sf"/>
</dbReference>
<keyword evidence="8 14" id="KW-0560">Oxidoreductase</keyword>
<dbReference type="InterPro" id="IPR006140">
    <property type="entry name" value="D-isomer_DH_NAD-bd"/>
</dbReference>
<dbReference type="Gene3D" id="3.30.70.260">
    <property type="match status" value="1"/>
</dbReference>
<sequence length="412" mass="44516">MPRTETDIMASHEKIRALLLESIHPDAVSRLHAAGCVVETVSSALDEDELIERVQGVQLLGVRSKTRVTARVLEAGSQLLGVGAFCIGTDQIDLAAAARDGVAVFNAPFSNTRSVVELALAEIIMLARRAVEKNTAMHAGVWDKAATGSHEVRGRTLGIVGYGNIGTQLSVLAEALGMRVYFYDTADKLALGNAKRCDTLDELLEVAETVTLHVDGRPGNSGFFGEEQFARMRPRSLFLNLSRGFVIDYPALRRHLESGHIAGAAIDVFAQEPKGRGDEFRSELRGLPNVILTPHIGGSTEEAQADIGGFVANKLAQYVSEGNTTLSVNLPTIALPQPPLTHRIAHVHHNTPGVLAQVNSILADHAVNVEGQLLSTRGEYGYLLTDIGVDYPDDVLARLREMEQTIRLRVLS</sequence>
<evidence type="ECO:0000256" key="2">
    <source>
        <dbReference type="ARBA" id="ARBA00005216"/>
    </source>
</evidence>
<dbReference type="PANTHER" id="PTHR42789">
    <property type="entry name" value="D-ISOMER SPECIFIC 2-HYDROXYACID DEHYDROGENASE FAMILY PROTEIN (AFU_ORTHOLOGUE AFUA_6G10090)"/>
    <property type="match status" value="1"/>
</dbReference>
<dbReference type="InterPro" id="IPR050857">
    <property type="entry name" value="D-2-hydroxyacid_DH"/>
</dbReference>
<evidence type="ECO:0000256" key="6">
    <source>
        <dbReference type="ARBA" id="ARBA00021582"/>
    </source>
</evidence>
<evidence type="ECO:0000256" key="12">
    <source>
        <dbReference type="ARBA" id="ARBA00048126"/>
    </source>
</evidence>
<dbReference type="CDD" id="cd12176">
    <property type="entry name" value="PGDH_3"/>
    <property type="match status" value="1"/>
</dbReference>
<dbReference type="Pfam" id="PF00389">
    <property type="entry name" value="2-Hacid_dh"/>
    <property type="match status" value="1"/>
</dbReference>
<dbReference type="EMBL" id="JAVHUY010000041">
    <property type="protein sequence ID" value="MDQ7909426.1"/>
    <property type="molecule type" value="Genomic_DNA"/>
</dbReference>
<evidence type="ECO:0000313" key="16">
    <source>
        <dbReference type="EMBL" id="MDQ7909426.1"/>
    </source>
</evidence>
<evidence type="ECO:0000256" key="4">
    <source>
        <dbReference type="ARBA" id="ARBA00013001"/>
    </source>
</evidence>
<evidence type="ECO:0000256" key="14">
    <source>
        <dbReference type="RuleBase" id="RU003719"/>
    </source>
</evidence>
<evidence type="ECO:0000256" key="3">
    <source>
        <dbReference type="ARBA" id="ARBA00005854"/>
    </source>
</evidence>
<dbReference type="GO" id="GO:0004617">
    <property type="term" value="F:phosphoglycerate dehydrogenase activity"/>
    <property type="evidence" value="ECO:0007669"/>
    <property type="project" value="UniProtKB-EC"/>
</dbReference>